<evidence type="ECO:0000259" key="6">
    <source>
        <dbReference type="Pfam" id="PF13649"/>
    </source>
</evidence>
<reference evidence="7" key="1">
    <citation type="submission" date="2006-05" db="EMBL/GenBank/DDBJ databases">
        <title>Annotation of the draft genome assembly of Desulfuromonas acetoxidans DSM 684.</title>
        <authorList>
            <consortium name="US DOE Joint Genome Institute (JGI-ORNL)"/>
            <person name="Larimer F."/>
            <person name="Land M."/>
            <person name="Hauser L."/>
        </authorList>
    </citation>
    <scope>NUCLEOTIDE SEQUENCE [LARGE SCALE GENOMIC DNA]</scope>
    <source>
        <strain evidence="7">DSM 684</strain>
    </source>
</reference>
<evidence type="ECO:0000313" key="7">
    <source>
        <dbReference type="EMBL" id="EAT16828.1"/>
    </source>
</evidence>
<dbReference type="Pfam" id="PF13649">
    <property type="entry name" value="Methyltransf_25"/>
    <property type="match status" value="1"/>
</dbReference>
<evidence type="ECO:0000256" key="2">
    <source>
        <dbReference type="ARBA" id="ARBA00022603"/>
    </source>
</evidence>
<dbReference type="SUPFAM" id="SSF53335">
    <property type="entry name" value="S-adenosyl-L-methionine-dependent methyltransferases"/>
    <property type="match status" value="1"/>
</dbReference>
<feature type="domain" description="Methyltransferase" evidence="6">
    <location>
        <begin position="39"/>
        <end position="133"/>
    </location>
</feature>
<dbReference type="Gene3D" id="3.40.50.150">
    <property type="entry name" value="Vaccinia Virus protein VP39"/>
    <property type="match status" value="1"/>
</dbReference>
<comment type="caution">
    <text evidence="7">The sequence shown here is derived from an EMBL/GenBank/DDBJ whole genome shotgun (WGS) entry which is preliminary data.</text>
</comment>
<sequence>MTIDAKKFDHLAKTVFAPVYPVIATQIIETTNVREGCCLDVGCGPGDLGFSLLQQTDLAVGFVDASVDMVKRVTTTIDSRQLQHRCHALCSDVARIEVPPNSVDLIVSRGSVFFWEDLHQSFSHLYQVLKPGGWMYIGGGFGDQQLLEQVICAFKARGEEDTFRDRIRRNLGDTSRKRLTNALEKAGISDYSVRHSDAIGLWMVVQKPQ</sequence>
<accession>Q1K2Q3</accession>
<dbReference type="GO" id="GO:0000234">
    <property type="term" value="F:phosphoethanolamine N-methyltransferase activity"/>
    <property type="evidence" value="ECO:0007669"/>
    <property type="project" value="UniProtKB-EC"/>
</dbReference>
<evidence type="ECO:0000256" key="4">
    <source>
        <dbReference type="ARBA" id="ARBA00025707"/>
    </source>
</evidence>
<dbReference type="OrthoDB" id="9772751at2"/>
<dbReference type="PANTHER" id="PTHR44307:SF2">
    <property type="entry name" value="PHOSPHOETHANOLAMINE METHYLTRANSFERASE ISOFORM X1"/>
    <property type="match status" value="1"/>
</dbReference>
<dbReference type="EMBL" id="AAEW02000003">
    <property type="protein sequence ID" value="EAT16828.1"/>
    <property type="molecule type" value="Genomic_DNA"/>
</dbReference>
<keyword evidence="2 7" id="KW-0489">Methyltransferase</keyword>
<comment type="pathway">
    <text evidence="1">Lipid metabolism.</text>
</comment>
<evidence type="ECO:0000313" key="8">
    <source>
        <dbReference type="Proteomes" id="UP000005695"/>
    </source>
</evidence>
<evidence type="ECO:0000256" key="1">
    <source>
        <dbReference type="ARBA" id="ARBA00005189"/>
    </source>
</evidence>
<keyword evidence="8" id="KW-1185">Reference proteome</keyword>
<evidence type="ECO:0000256" key="5">
    <source>
        <dbReference type="ARBA" id="ARBA00047622"/>
    </source>
</evidence>
<dbReference type="InterPro" id="IPR041698">
    <property type="entry name" value="Methyltransf_25"/>
</dbReference>
<protein>
    <submittedName>
        <fullName evidence="7">Methyltransferase type 11</fullName>
    </submittedName>
</protein>
<evidence type="ECO:0000256" key="3">
    <source>
        <dbReference type="ARBA" id="ARBA00022679"/>
    </source>
</evidence>
<comment type="pathway">
    <text evidence="4">Phospholipid metabolism.</text>
</comment>
<proteinExistence type="predicted"/>
<comment type="catalytic activity">
    <reaction evidence="5">
        <text>phosphoethanolamine + S-adenosyl-L-methionine = N-methylethanolamine phosphate + S-adenosyl-L-homocysteine + H(+)</text>
        <dbReference type="Rhea" id="RHEA:20365"/>
        <dbReference type="ChEBI" id="CHEBI:15378"/>
        <dbReference type="ChEBI" id="CHEBI:57781"/>
        <dbReference type="ChEBI" id="CHEBI:57856"/>
        <dbReference type="ChEBI" id="CHEBI:58190"/>
        <dbReference type="ChEBI" id="CHEBI:59789"/>
        <dbReference type="EC" id="2.1.1.103"/>
    </reaction>
    <physiologicalReaction direction="left-to-right" evidence="5">
        <dbReference type="Rhea" id="RHEA:20366"/>
    </physiologicalReaction>
</comment>
<reference evidence="7" key="2">
    <citation type="submission" date="2006-05" db="EMBL/GenBank/DDBJ databases">
        <title>Sequencing of the draft genome and assembly of Desulfuromonas acetoxidans DSM 684.</title>
        <authorList>
            <consortium name="US DOE Joint Genome Institute (JGI-PGF)"/>
            <person name="Copeland A."/>
            <person name="Lucas S."/>
            <person name="Lapidus A."/>
            <person name="Barry K."/>
            <person name="Detter J.C."/>
            <person name="Glavina del Rio T."/>
            <person name="Hammon N."/>
            <person name="Israni S."/>
            <person name="Dalin E."/>
            <person name="Tice H."/>
            <person name="Bruce D."/>
            <person name="Pitluck S."/>
            <person name="Richardson P."/>
        </authorList>
    </citation>
    <scope>NUCLEOTIDE SEQUENCE [LARGE SCALE GENOMIC DNA]</scope>
    <source>
        <strain evidence="7">DSM 684</strain>
    </source>
</reference>
<keyword evidence="3" id="KW-0808">Transferase</keyword>
<dbReference type="RefSeq" id="WP_005998283.1">
    <property type="nucleotide sequence ID" value="NZ_AAEW02000003.1"/>
</dbReference>
<organism evidence="7 8">
    <name type="scientific">Desulfuromonas acetoxidans (strain DSM 684 / 11070)</name>
    <dbReference type="NCBI Taxonomy" id="281689"/>
    <lineage>
        <taxon>Bacteria</taxon>
        <taxon>Pseudomonadati</taxon>
        <taxon>Thermodesulfobacteriota</taxon>
        <taxon>Desulfuromonadia</taxon>
        <taxon>Desulfuromonadales</taxon>
        <taxon>Desulfuromonadaceae</taxon>
        <taxon>Desulfuromonas</taxon>
    </lineage>
</organism>
<dbReference type="InterPro" id="IPR029063">
    <property type="entry name" value="SAM-dependent_MTases_sf"/>
</dbReference>
<gene>
    <name evidence="7" type="ORF">Dace_2080</name>
</gene>
<dbReference type="GO" id="GO:0032259">
    <property type="term" value="P:methylation"/>
    <property type="evidence" value="ECO:0007669"/>
    <property type="project" value="UniProtKB-KW"/>
</dbReference>
<name>Q1K2Q3_DESA6</name>
<dbReference type="AlphaFoldDB" id="Q1K2Q3"/>
<dbReference type="Proteomes" id="UP000005695">
    <property type="component" value="Unassembled WGS sequence"/>
</dbReference>
<dbReference type="PANTHER" id="PTHR44307">
    <property type="entry name" value="PHOSPHOETHANOLAMINE METHYLTRANSFERASE"/>
    <property type="match status" value="1"/>
</dbReference>
<dbReference type="CDD" id="cd02440">
    <property type="entry name" value="AdoMet_MTases"/>
    <property type="match status" value="1"/>
</dbReference>